<dbReference type="Proteomes" id="UP000186922">
    <property type="component" value="Unassembled WGS sequence"/>
</dbReference>
<protein>
    <submittedName>
        <fullName evidence="1">Uncharacterized protein</fullName>
    </submittedName>
</protein>
<accession>A0A1D1VUQ1</accession>
<dbReference type="EMBL" id="BDGG01000012">
    <property type="protein sequence ID" value="GAV05207.1"/>
    <property type="molecule type" value="Genomic_DNA"/>
</dbReference>
<reference evidence="1 2" key="1">
    <citation type="journal article" date="2016" name="Nat. Commun.">
        <title>Extremotolerant tardigrade genome and improved radiotolerance of human cultured cells by tardigrade-unique protein.</title>
        <authorList>
            <person name="Hashimoto T."/>
            <person name="Horikawa D.D."/>
            <person name="Saito Y."/>
            <person name="Kuwahara H."/>
            <person name="Kozuka-Hata H."/>
            <person name="Shin-I T."/>
            <person name="Minakuchi Y."/>
            <person name="Ohishi K."/>
            <person name="Motoyama A."/>
            <person name="Aizu T."/>
            <person name="Enomoto A."/>
            <person name="Kondo K."/>
            <person name="Tanaka S."/>
            <person name="Hara Y."/>
            <person name="Koshikawa S."/>
            <person name="Sagara H."/>
            <person name="Miura T."/>
            <person name="Yokobori S."/>
            <person name="Miyagawa K."/>
            <person name="Suzuki Y."/>
            <person name="Kubo T."/>
            <person name="Oyama M."/>
            <person name="Kohara Y."/>
            <person name="Fujiyama A."/>
            <person name="Arakawa K."/>
            <person name="Katayama T."/>
            <person name="Toyoda A."/>
            <person name="Kunieda T."/>
        </authorList>
    </citation>
    <scope>NUCLEOTIDE SEQUENCE [LARGE SCALE GENOMIC DNA]</scope>
    <source>
        <strain evidence="1 2">YOKOZUNA-1</strain>
    </source>
</reference>
<comment type="caution">
    <text evidence="1">The sequence shown here is derived from an EMBL/GenBank/DDBJ whole genome shotgun (WGS) entry which is preliminary data.</text>
</comment>
<organism evidence="1 2">
    <name type="scientific">Ramazzottius varieornatus</name>
    <name type="common">Water bear</name>
    <name type="synonym">Tardigrade</name>
    <dbReference type="NCBI Taxonomy" id="947166"/>
    <lineage>
        <taxon>Eukaryota</taxon>
        <taxon>Metazoa</taxon>
        <taxon>Ecdysozoa</taxon>
        <taxon>Tardigrada</taxon>
        <taxon>Eutardigrada</taxon>
        <taxon>Parachela</taxon>
        <taxon>Hypsibioidea</taxon>
        <taxon>Ramazzottiidae</taxon>
        <taxon>Ramazzottius</taxon>
    </lineage>
</organism>
<gene>
    <name evidence="1" type="primary">RvY_15375-1</name>
    <name evidence="1" type="synonym">RvY_15375.1</name>
    <name evidence="1" type="ORF">RvY_15375</name>
</gene>
<dbReference type="OrthoDB" id="10320551at2759"/>
<keyword evidence="2" id="KW-1185">Reference proteome</keyword>
<evidence type="ECO:0000313" key="2">
    <source>
        <dbReference type="Proteomes" id="UP000186922"/>
    </source>
</evidence>
<evidence type="ECO:0000313" key="1">
    <source>
        <dbReference type="EMBL" id="GAV05207.1"/>
    </source>
</evidence>
<dbReference type="AlphaFoldDB" id="A0A1D1VUQ1"/>
<proteinExistence type="predicted"/>
<name>A0A1D1VUQ1_RAMVA</name>
<sequence length="180" mass="20162">MRTNEGRYQIGNCYNICRMPPVGQRCYVNGTTADGCCPNYIDCIPNTKTLYGSIVLEQTVPFPPFKSQRFRCLPGDILSLEACILFLKREAYPKLQFAYGIQATCRCIAEDIFGFTTHTPTIPDIPVQRYLLVQRGDQILKQPINAAPYESDSLARPGRPGFIVKNQGSSVAGIADRRIY</sequence>